<feature type="region of interest" description="Disordered" evidence="11">
    <location>
        <begin position="674"/>
        <end position="701"/>
    </location>
</feature>
<dbReference type="SUPFAM" id="SSF48056">
    <property type="entry name" value="Di-copper centre-containing domain"/>
    <property type="match status" value="1"/>
</dbReference>
<dbReference type="PANTHER" id="PTHR11474:SF76">
    <property type="entry name" value="SHKT DOMAIN-CONTAINING PROTEIN"/>
    <property type="match status" value="1"/>
</dbReference>
<evidence type="ECO:0000256" key="9">
    <source>
        <dbReference type="ARBA" id="ARBA00048233"/>
    </source>
</evidence>
<dbReference type="GO" id="GO:0030246">
    <property type="term" value="F:carbohydrate binding"/>
    <property type="evidence" value="ECO:0007669"/>
    <property type="project" value="InterPro"/>
</dbReference>
<feature type="compositionally biased region" description="Low complexity" evidence="11">
    <location>
        <begin position="14"/>
        <end position="29"/>
    </location>
</feature>
<evidence type="ECO:0000259" key="12">
    <source>
        <dbReference type="PROSITE" id="PS51304"/>
    </source>
</evidence>
<name>A0A0J9END7_AJEDA</name>
<evidence type="ECO:0000256" key="4">
    <source>
        <dbReference type="ARBA" id="ARBA00022723"/>
    </source>
</evidence>
<evidence type="ECO:0000256" key="1">
    <source>
        <dbReference type="ARBA" id="ARBA00001973"/>
    </source>
</evidence>
<evidence type="ECO:0000256" key="7">
    <source>
        <dbReference type="ARBA" id="ARBA00023033"/>
    </source>
</evidence>
<dbReference type="GO" id="GO:0004503">
    <property type="term" value="F:tyrosinase activity"/>
    <property type="evidence" value="ECO:0007669"/>
    <property type="project" value="UniProtKB-EC"/>
</dbReference>
<evidence type="ECO:0000256" key="3">
    <source>
        <dbReference type="ARBA" id="ARBA00011906"/>
    </source>
</evidence>
<keyword evidence="8" id="KW-0470">Melanin biosynthesis</keyword>
<gene>
    <name evidence="13" type="ORF">BDDG_12334</name>
</gene>
<dbReference type="InterPro" id="IPR013320">
    <property type="entry name" value="ConA-like_dom_sf"/>
</dbReference>
<dbReference type="GO" id="GO:0046872">
    <property type="term" value="F:metal ion binding"/>
    <property type="evidence" value="ECO:0007669"/>
    <property type="project" value="UniProtKB-KW"/>
</dbReference>
<dbReference type="Gene3D" id="2.60.120.200">
    <property type="match status" value="1"/>
</dbReference>
<dbReference type="InterPro" id="IPR002227">
    <property type="entry name" value="Tyrosinase_Cu-bd"/>
</dbReference>
<sequence length="852" mass="96265">MENSSMLRQIFGGPSRSSSLSNLSSPTSRDIGTPSNMAGTNYKPPEYLSKRPYEYYAITGIKAGTVPEKKKAPIRQEIDEWSNNKANADQVDLFVMAWRNLMNMSPRERGSFFQVAGIHGQPYVPYDEPDTNMEDTKDKGYCTHNNILFPIWHRPYLVLLEQLLYENMITEIIPKFSKDRQAELKEAADSWRLPFWDWATNHRVPFLAKYPTTTIPTPNGKRERVDNPLYQFKMSTNEPFLSEGVGQVFDPWAGEDGKGMYFNFGPCIGTSRSPDIEDSQNPESETWKNGVVNNNQVGIALKSPGWMGGGKYGAASEMVYRLLTHPLDYPSFATTFRAKGQDDISKDINLEYIHNNVHGWVGGNFTGHMSEIPVATFDPLFWLHHCNIDRMWAIWQALNPDKWFETADKNTFFQEAIGLADTITPQTKLRPFHSDKKGTCWTPEGARDVLNFGYTYPELQTWDSKYNSGGTYNRELHVTDIRKTINEKYGASRTELLENPALGDKTDDGVKSNDFAFSVRYKKYALGGNPFKIKIYLAPGDGKPRTPESDYVTEVYNFSFPAIIGGKEVCSNCTSVEATESKATSYLSITYVLVQCVKRGILASLEEAVVTKFLQKNLYWRLYQRGRELDRFAMEKIELEVLGSFNNAQHHKDATILSGFEGFRDIPSLAGGPDGALDPKLKQKPKPLPTNPPAPPSAGLHKNSSLDLKVDFTTDGVIILDSTSVDLNQIQTDTIDNTQVAFRNGNDIMFLISFRRAEGQIVFNTNFGGKWGSEERVNLAGKLKNRQAAIMVHDQGEGFEVSIDFVHVAWFNKRDKRPVKSLRYSVNKNQKPVLSEVLKVSVYPSMKKVFSR</sequence>
<dbReference type="Gene3D" id="1.10.1280.10">
    <property type="entry name" value="Di-copper center containing domain from catechol oxidase"/>
    <property type="match status" value="1"/>
</dbReference>
<comment type="catalytic activity">
    <reaction evidence="9">
        <text>2 L-dopa + O2 = 2 L-dopaquinone + 2 H2O</text>
        <dbReference type="Rhea" id="RHEA:34287"/>
        <dbReference type="ChEBI" id="CHEBI:15377"/>
        <dbReference type="ChEBI" id="CHEBI:15379"/>
        <dbReference type="ChEBI" id="CHEBI:57504"/>
        <dbReference type="ChEBI" id="CHEBI:57924"/>
        <dbReference type="EC" id="1.14.18.1"/>
    </reaction>
</comment>
<dbReference type="EMBL" id="GG749433">
    <property type="protein sequence ID" value="KMW67794.1"/>
    <property type="molecule type" value="Genomic_DNA"/>
</dbReference>
<dbReference type="Gene3D" id="2.60.310.20">
    <property type="match status" value="1"/>
</dbReference>
<feature type="region of interest" description="Disordered" evidence="11">
    <location>
        <begin position="1"/>
        <end position="44"/>
    </location>
</feature>
<feature type="compositionally biased region" description="Pro residues" evidence="11">
    <location>
        <begin position="686"/>
        <end position="696"/>
    </location>
</feature>
<dbReference type="SUPFAM" id="SSF49899">
    <property type="entry name" value="Concanavalin A-like lectins/glucanases"/>
    <property type="match status" value="1"/>
</dbReference>
<dbReference type="PANTHER" id="PTHR11474">
    <property type="entry name" value="TYROSINASE FAMILY MEMBER"/>
    <property type="match status" value="1"/>
</dbReference>
<dbReference type="GO" id="GO:0042438">
    <property type="term" value="P:melanin biosynthetic process"/>
    <property type="evidence" value="ECO:0007669"/>
    <property type="project" value="UniProtKB-KW"/>
</dbReference>
<protein>
    <recommendedName>
        <fullName evidence="3">tyrosinase</fullName>
        <ecNumber evidence="3">1.14.18.1</ecNumber>
    </recommendedName>
</protein>
<dbReference type="PROSITE" id="PS00497">
    <property type="entry name" value="TYROSINASE_1"/>
    <property type="match status" value="1"/>
</dbReference>
<dbReference type="PROSITE" id="PS00498">
    <property type="entry name" value="TYROSINASE_2"/>
    <property type="match status" value="1"/>
</dbReference>
<dbReference type="Pfam" id="PF00264">
    <property type="entry name" value="Tyrosinase"/>
    <property type="match status" value="1"/>
</dbReference>
<comment type="catalytic activity">
    <reaction evidence="10">
        <text>L-tyrosine + O2 = L-dopaquinone + H2O</text>
        <dbReference type="Rhea" id="RHEA:18117"/>
        <dbReference type="ChEBI" id="CHEBI:15377"/>
        <dbReference type="ChEBI" id="CHEBI:15379"/>
        <dbReference type="ChEBI" id="CHEBI:57924"/>
        <dbReference type="ChEBI" id="CHEBI:58315"/>
        <dbReference type="EC" id="1.14.18.1"/>
    </reaction>
</comment>
<keyword evidence="6" id="KW-0186">Copper</keyword>
<evidence type="ECO:0000256" key="2">
    <source>
        <dbReference type="ARBA" id="ARBA00009928"/>
    </source>
</evidence>
<dbReference type="PROSITE" id="PS51304">
    <property type="entry name" value="GALECTIN"/>
    <property type="match status" value="1"/>
</dbReference>
<dbReference type="AlphaFoldDB" id="A0A0J9END7"/>
<dbReference type="Pfam" id="PF00337">
    <property type="entry name" value="Gal-bind_lectin"/>
    <property type="match status" value="1"/>
</dbReference>
<comment type="similarity">
    <text evidence="2">Belongs to the tyrosinase family.</text>
</comment>
<dbReference type="EMBL" id="GG749433">
    <property type="protein sequence ID" value="KMW67793.1"/>
    <property type="molecule type" value="Genomic_DNA"/>
</dbReference>
<feature type="domain" description="Galectin" evidence="12">
    <location>
        <begin position="692"/>
        <end position="843"/>
    </location>
</feature>
<evidence type="ECO:0000313" key="13">
    <source>
        <dbReference type="EMBL" id="KMW67793.1"/>
    </source>
</evidence>
<keyword evidence="4" id="KW-0479">Metal-binding</keyword>
<dbReference type="OrthoDB" id="1658288at2759"/>
<proteinExistence type="inferred from homology"/>
<organism evidence="13">
    <name type="scientific">Ajellomyces dermatitidis (strain ATCC 18188 / CBS 674.68)</name>
    <name type="common">Blastomyces dermatitidis</name>
    <dbReference type="NCBI Taxonomy" id="653446"/>
    <lineage>
        <taxon>Eukaryota</taxon>
        <taxon>Fungi</taxon>
        <taxon>Dikarya</taxon>
        <taxon>Ascomycota</taxon>
        <taxon>Pezizomycotina</taxon>
        <taxon>Eurotiomycetes</taxon>
        <taxon>Eurotiomycetidae</taxon>
        <taxon>Onygenales</taxon>
        <taxon>Ajellomycetaceae</taxon>
        <taxon>Blastomyces</taxon>
    </lineage>
</organism>
<dbReference type="InterPro" id="IPR050316">
    <property type="entry name" value="Tyrosinase/Hemocyanin"/>
</dbReference>
<evidence type="ECO:0000256" key="5">
    <source>
        <dbReference type="ARBA" id="ARBA00023002"/>
    </source>
</evidence>
<evidence type="ECO:0000256" key="8">
    <source>
        <dbReference type="ARBA" id="ARBA00023101"/>
    </source>
</evidence>
<keyword evidence="7" id="KW-0503">Monooxygenase</keyword>
<evidence type="ECO:0000256" key="11">
    <source>
        <dbReference type="SAM" id="MobiDB-lite"/>
    </source>
</evidence>
<dbReference type="PRINTS" id="PR00092">
    <property type="entry name" value="TYROSINASE"/>
</dbReference>
<dbReference type="InterPro" id="IPR008922">
    <property type="entry name" value="Di-copper_centre_dom_sf"/>
</dbReference>
<comment type="cofactor">
    <cofactor evidence="1">
        <name>Cu(2+)</name>
        <dbReference type="ChEBI" id="CHEBI:29036"/>
    </cofactor>
</comment>
<dbReference type="InterPro" id="IPR041640">
    <property type="entry name" value="Tyrosinase_C"/>
</dbReference>
<dbReference type="InterPro" id="IPR001079">
    <property type="entry name" value="Galectin_CRD"/>
</dbReference>
<dbReference type="Proteomes" id="UP000007802">
    <property type="component" value="Unassembled WGS sequence"/>
</dbReference>
<keyword evidence="5" id="KW-0560">Oxidoreductase</keyword>
<reference evidence="13" key="1">
    <citation type="submission" date="2010-03" db="EMBL/GenBank/DDBJ databases">
        <title>Annotation of Blastomyces dermatitidis strain ATCC 18188.</title>
        <authorList>
            <consortium name="The Broad Institute Genome Sequencing Platform"/>
            <consortium name="Broad Institute Genome Sequencing Center for Infectious Disease."/>
            <person name="Cuomo C."/>
            <person name="Klein B."/>
            <person name="Sullivan T."/>
            <person name="Heitman J."/>
            <person name="Young S."/>
            <person name="Zeng Q."/>
            <person name="Gargeya S."/>
            <person name="Alvarado L."/>
            <person name="Berlin A.M."/>
            <person name="Chapman S.B."/>
            <person name="Chen Z."/>
            <person name="Freedman E."/>
            <person name="Gellesch M."/>
            <person name="Goldberg J."/>
            <person name="Griggs A."/>
            <person name="Gujja S."/>
            <person name="Heilman E."/>
            <person name="Heiman D."/>
            <person name="Howarth C."/>
            <person name="Mehta T."/>
            <person name="Neiman D."/>
            <person name="Pearson M."/>
            <person name="Roberts A."/>
            <person name="Saif S."/>
            <person name="Shea T."/>
            <person name="Shenoy N."/>
            <person name="Sisk P."/>
            <person name="Stolte C."/>
            <person name="Sykes S."/>
            <person name="White J."/>
            <person name="Yandava C."/>
            <person name="Haas B."/>
            <person name="Nusbaum C."/>
            <person name="Birren B."/>
        </authorList>
    </citation>
    <scope>NUCLEOTIDE SEQUENCE</scope>
    <source>
        <strain evidence="13">ATCC 18188</strain>
    </source>
</reference>
<dbReference type="Pfam" id="PF18132">
    <property type="entry name" value="Tyrosinase_C"/>
    <property type="match status" value="1"/>
</dbReference>
<evidence type="ECO:0000256" key="10">
    <source>
        <dbReference type="ARBA" id="ARBA00048881"/>
    </source>
</evidence>
<dbReference type="EC" id="1.14.18.1" evidence="3"/>
<evidence type="ECO:0000256" key="6">
    <source>
        <dbReference type="ARBA" id="ARBA00023008"/>
    </source>
</evidence>
<accession>A0A0J9END7</accession>